<protein>
    <submittedName>
        <fullName evidence="1">Uncharacterized protein</fullName>
    </submittedName>
</protein>
<comment type="caution">
    <text evidence="1">The sequence shown here is derived from an EMBL/GenBank/DDBJ whole genome shotgun (WGS) entry which is preliminary data.</text>
</comment>
<sequence>ELTCSQRGLHDIENEMVFPSNSGFVFYDSRGFESGGELEFIKVKKFITNRSKETKITN</sequence>
<evidence type="ECO:0000313" key="2">
    <source>
        <dbReference type="Proteomes" id="UP000823399"/>
    </source>
</evidence>
<dbReference type="RefSeq" id="XP_041288515.1">
    <property type="nucleotide sequence ID" value="XM_041431732.1"/>
</dbReference>
<dbReference type="Proteomes" id="UP000823399">
    <property type="component" value="Unassembled WGS sequence"/>
</dbReference>
<evidence type="ECO:0000313" key="1">
    <source>
        <dbReference type="EMBL" id="KAG2097285.1"/>
    </source>
</evidence>
<name>A0A9P7EY70_9AGAM</name>
<accession>A0A9P7EY70</accession>
<dbReference type="OrthoDB" id="3172613at2759"/>
<gene>
    <name evidence="1" type="ORF">F5147DRAFT_583583</name>
</gene>
<dbReference type="EMBL" id="JABBWM010000066">
    <property type="protein sequence ID" value="KAG2097285.1"/>
    <property type="molecule type" value="Genomic_DNA"/>
</dbReference>
<dbReference type="GeneID" id="64693991"/>
<feature type="non-terminal residue" evidence="1">
    <location>
        <position position="1"/>
    </location>
</feature>
<organism evidence="1 2">
    <name type="scientific">Suillus discolor</name>
    <dbReference type="NCBI Taxonomy" id="1912936"/>
    <lineage>
        <taxon>Eukaryota</taxon>
        <taxon>Fungi</taxon>
        <taxon>Dikarya</taxon>
        <taxon>Basidiomycota</taxon>
        <taxon>Agaricomycotina</taxon>
        <taxon>Agaricomycetes</taxon>
        <taxon>Agaricomycetidae</taxon>
        <taxon>Boletales</taxon>
        <taxon>Suillineae</taxon>
        <taxon>Suillaceae</taxon>
        <taxon>Suillus</taxon>
    </lineage>
</organism>
<keyword evidence="2" id="KW-1185">Reference proteome</keyword>
<proteinExistence type="predicted"/>
<reference evidence="1" key="1">
    <citation type="journal article" date="2020" name="New Phytol.">
        <title>Comparative genomics reveals dynamic genome evolution in host specialist ectomycorrhizal fungi.</title>
        <authorList>
            <person name="Lofgren L.A."/>
            <person name="Nguyen N.H."/>
            <person name="Vilgalys R."/>
            <person name="Ruytinx J."/>
            <person name="Liao H.L."/>
            <person name="Branco S."/>
            <person name="Kuo A."/>
            <person name="LaButti K."/>
            <person name="Lipzen A."/>
            <person name="Andreopoulos W."/>
            <person name="Pangilinan J."/>
            <person name="Riley R."/>
            <person name="Hundley H."/>
            <person name="Na H."/>
            <person name="Barry K."/>
            <person name="Grigoriev I.V."/>
            <person name="Stajich J.E."/>
            <person name="Kennedy P.G."/>
        </authorList>
    </citation>
    <scope>NUCLEOTIDE SEQUENCE</scope>
    <source>
        <strain evidence="1">FC423</strain>
    </source>
</reference>
<dbReference type="AlphaFoldDB" id="A0A9P7EY70"/>